<keyword evidence="2" id="KW-0812">Transmembrane</keyword>
<feature type="region of interest" description="Disordered" evidence="1">
    <location>
        <begin position="106"/>
        <end position="148"/>
    </location>
</feature>
<keyword evidence="2" id="KW-1133">Transmembrane helix</keyword>
<gene>
    <name evidence="3" type="ORF">LTR62_000918</name>
</gene>
<proteinExistence type="predicted"/>
<protein>
    <submittedName>
        <fullName evidence="3">Uncharacterized protein</fullName>
    </submittedName>
</protein>
<feature type="compositionally biased region" description="Polar residues" evidence="1">
    <location>
        <begin position="121"/>
        <end position="148"/>
    </location>
</feature>
<dbReference type="Proteomes" id="UP001310890">
    <property type="component" value="Unassembled WGS sequence"/>
</dbReference>
<feature type="transmembrane region" description="Helical" evidence="2">
    <location>
        <begin position="190"/>
        <end position="212"/>
    </location>
</feature>
<dbReference type="AlphaFoldDB" id="A0AAN7T9T2"/>
<reference evidence="3" key="1">
    <citation type="submission" date="2023-08" db="EMBL/GenBank/DDBJ databases">
        <title>Black Yeasts Isolated from many extreme environments.</title>
        <authorList>
            <person name="Coleine C."/>
            <person name="Stajich J.E."/>
            <person name="Selbmann L."/>
        </authorList>
    </citation>
    <scope>NUCLEOTIDE SEQUENCE</scope>
    <source>
        <strain evidence="3">CCFEE 5401</strain>
    </source>
</reference>
<sequence>MESISYDDRSLLATPEATITIPKRLLVYGPGNSIIEARQFRPPLPTSSLNALTVLESATMTASGDAASTNALSILLEAAPSSVAQSVESALSSEYMAITSAFSLPSTTSSLSSRTVSPSAQPTISSDIETSTASVTPVSSLPSKLSTPSASTFMTVASQASSTSSSSSAASTTTAASTSHGAGQMKNASVVGISTGAAAAAVLLLLIAAFLWRRRSQGKAPFARRPSQSSSRRGSRHYPEEAWLYDPKMTPRAGSPPPEGRHIRDESATSLIPEPRRGTIELSSAPPSPPQHPTSPLLTPVLYPTGDERRSYSGSPSRERISSENSSPNGRRSRSSLAVSRMDLTRPMSAIWEEPGRAAVDARTGLLTPGWGGGVRHST</sequence>
<evidence type="ECO:0000313" key="3">
    <source>
        <dbReference type="EMBL" id="KAK5107683.1"/>
    </source>
</evidence>
<evidence type="ECO:0000256" key="2">
    <source>
        <dbReference type="SAM" id="Phobius"/>
    </source>
</evidence>
<accession>A0AAN7T9T2</accession>
<evidence type="ECO:0000256" key="1">
    <source>
        <dbReference type="SAM" id="MobiDB-lite"/>
    </source>
</evidence>
<evidence type="ECO:0000313" key="4">
    <source>
        <dbReference type="Proteomes" id="UP001310890"/>
    </source>
</evidence>
<organism evidence="3 4">
    <name type="scientific">Meristemomyces frigidus</name>
    <dbReference type="NCBI Taxonomy" id="1508187"/>
    <lineage>
        <taxon>Eukaryota</taxon>
        <taxon>Fungi</taxon>
        <taxon>Dikarya</taxon>
        <taxon>Ascomycota</taxon>
        <taxon>Pezizomycotina</taxon>
        <taxon>Dothideomycetes</taxon>
        <taxon>Dothideomycetidae</taxon>
        <taxon>Mycosphaerellales</taxon>
        <taxon>Teratosphaeriaceae</taxon>
        <taxon>Meristemomyces</taxon>
    </lineage>
</organism>
<dbReference type="EMBL" id="JAVRRL010000111">
    <property type="protein sequence ID" value="KAK5107683.1"/>
    <property type="molecule type" value="Genomic_DNA"/>
</dbReference>
<comment type="caution">
    <text evidence="3">The sequence shown here is derived from an EMBL/GenBank/DDBJ whole genome shotgun (WGS) entry which is preliminary data.</text>
</comment>
<keyword evidence="2" id="KW-0472">Membrane</keyword>
<feature type="region of interest" description="Disordered" evidence="1">
    <location>
        <begin position="218"/>
        <end position="341"/>
    </location>
</feature>
<feature type="compositionally biased region" description="Basic and acidic residues" evidence="1">
    <location>
        <begin position="306"/>
        <end position="322"/>
    </location>
</feature>
<name>A0AAN7T9T2_9PEZI</name>
<feature type="compositionally biased region" description="Low complexity" evidence="1">
    <location>
        <begin position="106"/>
        <end position="120"/>
    </location>
</feature>